<dbReference type="OrthoDB" id="3204900at2759"/>
<gene>
    <name evidence="3" type="ORF">E1B28_008419</name>
</gene>
<feature type="compositionally biased region" description="Low complexity" evidence="2">
    <location>
        <begin position="321"/>
        <end position="335"/>
    </location>
</feature>
<feature type="coiled-coil region" evidence="1">
    <location>
        <begin position="103"/>
        <end position="130"/>
    </location>
</feature>
<comment type="caution">
    <text evidence="3">The sequence shown here is derived from an EMBL/GenBank/DDBJ whole genome shotgun (WGS) entry which is preliminary data.</text>
</comment>
<evidence type="ECO:0000313" key="4">
    <source>
        <dbReference type="Proteomes" id="UP001049176"/>
    </source>
</evidence>
<feature type="region of interest" description="Disordered" evidence="2">
    <location>
        <begin position="1"/>
        <end position="89"/>
    </location>
</feature>
<feature type="compositionally biased region" description="Low complexity" evidence="2">
    <location>
        <begin position="183"/>
        <end position="204"/>
    </location>
</feature>
<proteinExistence type="predicted"/>
<sequence length="376" mass="41371">MLSSPPPTSSYTALAMKRQSLSGPKPLQLVEGQVSSPASPRPAPSSFRDPNVRRQSSISYNNTDSTDRPRMAKRNSWNGTPQETRPTTPLTLVEKHADLLQFIAQKESKCLDLRSQLAAHEAELLQLKKKWERIVERSYSKTHPSAAYNPESPSASLYTTASLSYLDSLVTNTGKLLGLPHTPSLSVSSSTTESSSSTDVAVASTKRRRPDDILIVTDTGATPLCSPNSEFEAYFGDNSTHRSNSLDIHPSPSDLRPRKPKPPTDPQRPPSRKRMSLPVLPREDVWLKKWDALSKSPMEIPKRASIFFSHLSQVVSVQPPTLNTNANTNPTSPSLLDEAVPPISSSPALVPAFSPSRVTTPKVDDDDDDDDDEWNW</sequence>
<evidence type="ECO:0000256" key="1">
    <source>
        <dbReference type="SAM" id="Coils"/>
    </source>
</evidence>
<dbReference type="Proteomes" id="UP001049176">
    <property type="component" value="Chromosome 5"/>
</dbReference>
<dbReference type="KEGG" id="more:E1B28_008419"/>
<organism evidence="3 4">
    <name type="scientific">Marasmius oreades</name>
    <name type="common">fairy-ring Marasmius</name>
    <dbReference type="NCBI Taxonomy" id="181124"/>
    <lineage>
        <taxon>Eukaryota</taxon>
        <taxon>Fungi</taxon>
        <taxon>Dikarya</taxon>
        <taxon>Basidiomycota</taxon>
        <taxon>Agaricomycotina</taxon>
        <taxon>Agaricomycetes</taxon>
        <taxon>Agaricomycetidae</taxon>
        <taxon>Agaricales</taxon>
        <taxon>Marasmiineae</taxon>
        <taxon>Marasmiaceae</taxon>
        <taxon>Marasmius</taxon>
    </lineage>
</organism>
<feature type="compositionally biased region" description="Polar residues" evidence="2">
    <location>
        <begin position="53"/>
        <end position="64"/>
    </location>
</feature>
<protein>
    <submittedName>
        <fullName evidence="3">Uncharacterized protein</fullName>
    </submittedName>
</protein>
<evidence type="ECO:0000256" key="2">
    <source>
        <dbReference type="SAM" id="MobiDB-lite"/>
    </source>
</evidence>
<feature type="region of interest" description="Disordered" evidence="2">
    <location>
        <begin position="235"/>
        <end position="277"/>
    </location>
</feature>
<feature type="region of interest" description="Disordered" evidence="2">
    <location>
        <begin position="321"/>
        <end position="376"/>
    </location>
</feature>
<keyword evidence="4" id="KW-1185">Reference proteome</keyword>
<feature type="region of interest" description="Disordered" evidence="2">
    <location>
        <begin position="183"/>
        <end position="205"/>
    </location>
</feature>
<dbReference type="AlphaFoldDB" id="A0A9P7RZY2"/>
<evidence type="ECO:0000313" key="3">
    <source>
        <dbReference type="EMBL" id="KAG7092038.1"/>
    </source>
</evidence>
<feature type="compositionally biased region" description="Acidic residues" evidence="2">
    <location>
        <begin position="364"/>
        <end position="376"/>
    </location>
</feature>
<dbReference type="RefSeq" id="XP_043008508.1">
    <property type="nucleotide sequence ID" value="XM_043153224.1"/>
</dbReference>
<name>A0A9P7RZY2_9AGAR</name>
<feature type="compositionally biased region" description="Polar residues" evidence="2">
    <location>
        <begin position="237"/>
        <end position="246"/>
    </location>
</feature>
<accession>A0A9P7RZY2</accession>
<dbReference type="GeneID" id="66077495"/>
<keyword evidence="1" id="KW-0175">Coiled coil</keyword>
<feature type="compositionally biased region" description="Polar residues" evidence="2">
    <location>
        <begin position="75"/>
        <end position="89"/>
    </location>
</feature>
<dbReference type="EMBL" id="CM032185">
    <property type="protein sequence ID" value="KAG7092038.1"/>
    <property type="molecule type" value="Genomic_DNA"/>
</dbReference>
<reference evidence="3" key="1">
    <citation type="journal article" date="2021" name="Genome Biol. Evol.">
        <title>The assembled and annotated genome of the fairy-ring fungus Marasmius oreades.</title>
        <authorList>
            <person name="Hiltunen M."/>
            <person name="Ament-Velasquez S.L."/>
            <person name="Johannesson H."/>
        </authorList>
    </citation>
    <scope>NUCLEOTIDE SEQUENCE</scope>
    <source>
        <strain evidence="3">03SP1</strain>
    </source>
</reference>